<feature type="domain" description="Tubulin/FtsZ 2-layer sandwich" evidence="6">
    <location>
        <begin position="106"/>
        <end position="224"/>
    </location>
</feature>
<dbReference type="InterPro" id="IPR008280">
    <property type="entry name" value="Tub_FtsZ_C"/>
</dbReference>
<protein>
    <submittedName>
        <fullName evidence="7">Cell division protein FtsZ</fullName>
    </submittedName>
</protein>
<evidence type="ECO:0000256" key="4">
    <source>
        <dbReference type="SAM" id="MobiDB-lite"/>
    </source>
</evidence>
<proteinExistence type="inferred from homology"/>
<dbReference type="Pfam" id="PF12327">
    <property type="entry name" value="FtsZ_C"/>
    <property type="match status" value="1"/>
</dbReference>
<dbReference type="EMBL" id="JAGQLI010000125">
    <property type="protein sequence ID" value="MCA9379266.1"/>
    <property type="molecule type" value="Genomic_DNA"/>
</dbReference>
<reference evidence="7" key="1">
    <citation type="submission" date="2020-04" db="EMBL/GenBank/DDBJ databases">
        <authorList>
            <person name="Zhang T."/>
        </authorList>
    </citation>
    <scope>NUCLEOTIDE SEQUENCE</scope>
    <source>
        <strain evidence="7">HKST-UBA12</strain>
    </source>
</reference>
<dbReference type="PANTHER" id="PTHR30314">
    <property type="entry name" value="CELL DIVISION PROTEIN FTSZ-RELATED"/>
    <property type="match status" value="1"/>
</dbReference>
<keyword evidence="7" id="KW-0131">Cell cycle</keyword>
<dbReference type="CDD" id="cd02201">
    <property type="entry name" value="FtsZ_type1"/>
    <property type="match status" value="1"/>
</dbReference>
<dbReference type="GO" id="GO:0003924">
    <property type="term" value="F:GTPase activity"/>
    <property type="evidence" value="ECO:0007669"/>
    <property type="project" value="InterPro"/>
</dbReference>
<evidence type="ECO:0000259" key="5">
    <source>
        <dbReference type="SMART" id="SM00864"/>
    </source>
</evidence>
<dbReference type="InterPro" id="IPR024757">
    <property type="entry name" value="FtsZ_C"/>
</dbReference>
<gene>
    <name evidence="7" type="ORF">KC640_02455</name>
</gene>
<dbReference type="Proteomes" id="UP000760819">
    <property type="component" value="Unassembled WGS sequence"/>
</dbReference>
<evidence type="ECO:0000256" key="3">
    <source>
        <dbReference type="ARBA" id="ARBA00023134"/>
    </source>
</evidence>
<accession>A0A955I7P7</accession>
<dbReference type="InterPro" id="IPR045061">
    <property type="entry name" value="FtsZ/CetZ"/>
</dbReference>
<dbReference type="GO" id="GO:0005525">
    <property type="term" value="F:GTP binding"/>
    <property type="evidence" value="ECO:0007669"/>
    <property type="project" value="UniProtKB-KW"/>
</dbReference>
<comment type="similarity">
    <text evidence="1">Belongs to the FtsZ family.</text>
</comment>
<dbReference type="GO" id="GO:0051301">
    <property type="term" value="P:cell division"/>
    <property type="evidence" value="ECO:0007669"/>
    <property type="project" value="UniProtKB-KW"/>
</dbReference>
<dbReference type="SMART" id="SM00864">
    <property type="entry name" value="Tubulin"/>
    <property type="match status" value="1"/>
</dbReference>
<reference evidence="7" key="2">
    <citation type="journal article" date="2021" name="Microbiome">
        <title>Successional dynamics and alternative stable states in a saline activated sludge microbial community over 9 years.</title>
        <authorList>
            <person name="Wang Y."/>
            <person name="Ye J."/>
            <person name="Ju F."/>
            <person name="Liu L."/>
            <person name="Boyd J.A."/>
            <person name="Deng Y."/>
            <person name="Parks D.H."/>
            <person name="Jiang X."/>
            <person name="Yin X."/>
            <person name="Woodcroft B.J."/>
            <person name="Tyson G.W."/>
            <person name="Hugenholtz P."/>
            <person name="Polz M.F."/>
            <person name="Zhang T."/>
        </authorList>
    </citation>
    <scope>NUCLEOTIDE SEQUENCE</scope>
    <source>
        <strain evidence="7">HKST-UBA12</strain>
    </source>
</reference>
<dbReference type="Pfam" id="PF00091">
    <property type="entry name" value="Tubulin"/>
    <property type="match status" value="1"/>
</dbReference>
<evidence type="ECO:0000256" key="2">
    <source>
        <dbReference type="ARBA" id="ARBA00022741"/>
    </source>
</evidence>
<dbReference type="InterPro" id="IPR000158">
    <property type="entry name" value="Cell_div_FtsZ"/>
</dbReference>
<dbReference type="InterPro" id="IPR003008">
    <property type="entry name" value="Tubulin_FtsZ_GTPase"/>
</dbReference>
<dbReference type="PANTHER" id="PTHR30314:SF3">
    <property type="entry name" value="MITOCHONDRIAL DIVISION PROTEIN FSZA"/>
    <property type="match status" value="1"/>
</dbReference>
<dbReference type="InterPro" id="IPR036525">
    <property type="entry name" value="Tubulin/FtsZ_GTPase_sf"/>
</dbReference>
<dbReference type="Gene3D" id="3.40.50.1440">
    <property type="entry name" value="Tubulin/FtsZ, GTPase domain"/>
    <property type="match status" value="1"/>
</dbReference>
<feature type="non-terminal residue" evidence="7">
    <location>
        <position position="1"/>
    </location>
</feature>
<keyword evidence="3" id="KW-0342">GTP-binding</keyword>
<keyword evidence="7" id="KW-0132">Cell division</keyword>
<dbReference type="InterPro" id="IPR037103">
    <property type="entry name" value="Tubulin/FtsZ-like_C"/>
</dbReference>
<comment type="caution">
    <text evidence="7">The sequence shown here is derived from an EMBL/GenBank/DDBJ whole genome shotgun (WGS) entry which is preliminary data.</text>
</comment>
<dbReference type="PRINTS" id="PR00423">
    <property type="entry name" value="CELLDVISFTSZ"/>
</dbReference>
<dbReference type="SUPFAM" id="SSF55307">
    <property type="entry name" value="Tubulin C-terminal domain-like"/>
    <property type="match status" value="1"/>
</dbReference>
<dbReference type="Gene3D" id="3.30.1330.20">
    <property type="entry name" value="Tubulin/FtsZ, C-terminal domain"/>
    <property type="match status" value="1"/>
</dbReference>
<dbReference type="AlphaFoldDB" id="A0A955I7P7"/>
<feature type="domain" description="Tubulin/FtsZ GTPase" evidence="5">
    <location>
        <begin position="1"/>
        <end position="104"/>
    </location>
</feature>
<evidence type="ECO:0000313" key="7">
    <source>
        <dbReference type="EMBL" id="MCA9379266.1"/>
    </source>
</evidence>
<organism evidence="7 8">
    <name type="scientific">Candidatus Dojkabacteria bacterium</name>
    <dbReference type="NCBI Taxonomy" id="2099670"/>
    <lineage>
        <taxon>Bacteria</taxon>
        <taxon>Candidatus Dojkabacteria</taxon>
    </lineage>
</organism>
<feature type="region of interest" description="Disordered" evidence="4">
    <location>
        <begin position="216"/>
        <end position="281"/>
    </location>
</feature>
<evidence type="ECO:0000313" key="8">
    <source>
        <dbReference type="Proteomes" id="UP000760819"/>
    </source>
</evidence>
<dbReference type="GO" id="GO:0032153">
    <property type="term" value="C:cell division site"/>
    <property type="evidence" value="ECO:0007669"/>
    <property type="project" value="TreeGrafter"/>
</dbReference>
<name>A0A955I7P7_9BACT</name>
<dbReference type="InterPro" id="IPR018316">
    <property type="entry name" value="Tubulin/FtsZ_2-layer-sand-dom"/>
</dbReference>
<evidence type="ECO:0000256" key="1">
    <source>
        <dbReference type="ARBA" id="ARBA00009690"/>
    </source>
</evidence>
<dbReference type="SMART" id="SM00865">
    <property type="entry name" value="Tubulin_C"/>
    <property type="match status" value="1"/>
</dbReference>
<dbReference type="SUPFAM" id="SSF52490">
    <property type="entry name" value="Tubulin nucleotide-binding domain-like"/>
    <property type="match status" value="1"/>
</dbReference>
<dbReference type="GO" id="GO:0005737">
    <property type="term" value="C:cytoplasm"/>
    <property type="evidence" value="ECO:0007669"/>
    <property type="project" value="TreeGrafter"/>
</dbReference>
<keyword evidence="2" id="KW-0547">Nucleotide-binding</keyword>
<sequence>TAGMGGGTGTGASPIIGEIAKNLGALTIAVVMKPFEFEGKRRMEAALKGIEELKEKVDTMIVIPNQKLLEIMEPNASFLDAMHKSDEVLLQAVKSIANLSSQTGLINVDFADVRSVMDDAGTALMGLGRADGDDRARRAAEMAIESPLLEVRVDGATGVLFNVVGGRDLGIQEIDDAAQVIKEKISPDSNFIFGAMIDPEIQDESIEVTVIATGFSGEDSNTTMSAGAQRPRPVQMQQAPRAEQPAVDNGPSRGNLFQPQSAAGEDDDLDELPSFLRKRGS</sequence>
<evidence type="ECO:0000259" key="6">
    <source>
        <dbReference type="SMART" id="SM00865"/>
    </source>
</evidence>